<keyword evidence="2" id="KW-1185">Reference proteome</keyword>
<organism evidence="2 3">
    <name type="scientific">Romanomermis culicivorax</name>
    <name type="common">Nematode worm</name>
    <dbReference type="NCBI Taxonomy" id="13658"/>
    <lineage>
        <taxon>Eukaryota</taxon>
        <taxon>Metazoa</taxon>
        <taxon>Ecdysozoa</taxon>
        <taxon>Nematoda</taxon>
        <taxon>Enoplea</taxon>
        <taxon>Dorylaimia</taxon>
        <taxon>Mermithida</taxon>
        <taxon>Mermithoidea</taxon>
        <taxon>Mermithidae</taxon>
        <taxon>Romanomermis</taxon>
    </lineage>
</organism>
<feature type="region of interest" description="Disordered" evidence="1">
    <location>
        <begin position="1"/>
        <end position="47"/>
    </location>
</feature>
<reference evidence="3" key="1">
    <citation type="submission" date="2022-11" db="UniProtKB">
        <authorList>
            <consortium name="WormBaseParasite"/>
        </authorList>
    </citation>
    <scope>IDENTIFICATION</scope>
</reference>
<feature type="compositionally biased region" description="Low complexity" evidence="1">
    <location>
        <begin position="1"/>
        <end position="13"/>
    </location>
</feature>
<evidence type="ECO:0000313" key="3">
    <source>
        <dbReference type="WBParaSite" id="nRc.2.0.1.t05577-RA"/>
    </source>
</evidence>
<feature type="compositionally biased region" description="Basic and acidic residues" evidence="1">
    <location>
        <begin position="24"/>
        <end position="47"/>
    </location>
</feature>
<dbReference type="Proteomes" id="UP000887565">
    <property type="component" value="Unplaced"/>
</dbReference>
<proteinExistence type="predicted"/>
<evidence type="ECO:0000256" key="1">
    <source>
        <dbReference type="SAM" id="MobiDB-lite"/>
    </source>
</evidence>
<protein>
    <submittedName>
        <fullName evidence="3">Uncharacterized protein</fullName>
    </submittedName>
</protein>
<sequence>SLSLLEGGSTSSLPKHLQSKHHNTYKEYSSRVEEIKESDDKNASELKEDKNQLCNHIRVYRTFRNTCELLAYWLLNCLLVDEQSTSTRMML</sequence>
<accession>A0A915HVK4</accession>
<name>A0A915HVK4_ROMCU</name>
<dbReference type="WBParaSite" id="nRc.2.0.1.t05577-RA">
    <property type="protein sequence ID" value="nRc.2.0.1.t05577-RA"/>
    <property type="gene ID" value="nRc.2.0.1.g05577"/>
</dbReference>
<evidence type="ECO:0000313" key="2">
    <source>
        <dbReference type="Proteomes" id="UP000887565"/>
    </source>
</evidence>
<dbReference type="AlphaFoldDB" id="A0A915HVK4"/>